<reference evidence="2 3" key="1">
    <citation type="journal article" date="2018" name="IMA Fungus">
        <title>IMA Genome-F 9: Draft genome sequence of Annulohypoxylon stygium, Aspergillus mulundensis, Berkeleyomyces basicola (syn. Thielaviopsis basicola), Ceratocystis smalleyi, two Cercospora beticola strains, Coleophoma cylindrospora, Fusarium fracticaudum, Phialophora cf. hyalina, and Morchella septimelata.</title>
        <authorList>
            <person name="Wingfield B.D."/>
            <person name="Bills G.F."/>
            <person name="Dong Y."/>
            <person name="Huang W."/>
            <person name="Nel W.J."/>
            <person name="Swalarsk-Parry B.S."/>
            <person name="Vaghefi N."/>
            <person name="Wilken P.M."/>
            <person name="An Z."/>
            <person name="de Beer Z.W."/>
            <person name="De Vos L."/>
            <person name="Chen L."/>
            <person name="Duong T.A."/>
            <person name="Gao Y."/>
            <person name="Hammerbacher A."/>
            <person name="Kikkert J.R."/>
            <person name="Li Y."/>
            <person name="Li H."/>
            <person name="Li K."/>
            <person name="Li Q."/>
            <person name="Liu X."/>
            <person name="Ma X."/>
            <person name="Naidoo K."/>
            <person name="Pethybridge S.J."/>
            <person name="Sun J."/>
            <person name="Steenkamp E.T."/>
            <person name="van der Nest M.A."/>
            <person name="van Wyk S."/>
            <person name="Wingfield M.J."/>
            <person name="Xiong C."/>
            <person name="Yue Q."/>
            <person name="Zhang X."/>
        </authorList>
    </citation>
    <scope>NUCLEOTIDE SEQUENCE [LARGE SCALE GENOMIC DNA]</scope>
    <source>
        <strain evidence="2 3">BP6252</strain>
    </source>
</reference>
<proteinExistence type="predicted"/>
<protein>
    <submittedName>
        <fullName evidence="2">Uncharacterized protein</fullName>
    </submittedName>
</protein>
<evidence type="ECO:0000256" key="1">
    <source>
        <dbReference type="SAM" id="SignalP"/>
    </source>
</evidence>
<feature type="signal peptide" evidence="1">
    <location>
        <begin position="1"/>
        <end position="18"/>
    </location>
</feature>
<name>A0A3D8S7U8_9HELO</name>
<organism evidence="2 3">
    <name type="scientific">Coleophoma cylindrospora</name>
    <dbReference type="NCBI Taxonomy" id="1849047"/>
    <lineage>
        <taxon>Eukaryota</taxon>
        <taxon>Fungi</taxon>
        <taxon>Dikarya</taxon>
        <taxon>Ascomycota</taxon>
        <taxon>Pezizomycotina</taxon>
        <taxon>Leotiomycetes</taxon>
        <taxon>Helotiales</taxon>
        <taxon>Dermateaceae</taxon>
        <taxon>Coleophoma</taxon>
    </lineage>
</organism>
<keyword evidence="1" id="KW-0732">Signal</keyword>
<keyword evidence="3" id="KW-1185">Reference proteome</keyword>
<feature type="chain" id="PRO_5017764252" evidence="1">
    <location>
        <begin position="19"/>
        <end position="94"/>
    </location>
</feature>
<evidence type="ECO:0000313" key="2">
    <source>
        <dbReference type="EMBL" id="RDW82397.1"/>
    </source>
</evidence>
<dbReference type="AlphaFoldDB" id="A0A3D8S7U8"/>
<evidence type="ECO:0000313" key="3">
    <source>
        <dbReference type="Proteomes" id="UP000256645"/>
    </source>
</evidence>
<accession>A0A3D8S7U8</accession>
<sequence>MKLTATLLVAALAGTVVATPIPDKRAPGYGTYTTYPPPPGGYSTYGSYTGAGTSVSIPVPSGTAAAVTSYGAYGAYGSYGSYPRALEFLKHLFT</sequence>
<gene>
    <name evidence="2" type="ORF">BP6252_03509</name>
</gene>
<dbReference type="EMBL" id="PDLM01000003">
    <property type="protein sequence ID" value="RDW82397.1"/>
    <property type="molecule type" value="Genomic_DNA"/>
</dbReference>
<dbReference type="Proteomes" id="UP000256645">
    <property type="component" value="Unassembled WGS sequence"/>
</dbReference>
<comment type="caution">
    <text evidence="2">The sequence shown here is derived from an EMBL/GenBank/DDBJ whole genome shotgun (WGS) entry which is preliminary data.</text>
</comment>